<dbReference type="RefSeq" id="WP_075016776.1">
    <property type="nucleotide sequence ID" value="NZ_FODD01000010.1"/>
</dbReference>
<keyword evidence="2" id="KW-1185">Reference proteome</keyword>
<evidence type="ECO:0000313" key="2">
    <source>
        <dbReference type="Proteomes" id="UP000181951"/>
    </source>
</evidence>
<dbReference type="STRING" id="310780.SAMN05216267_101065"/>
<dbReference type="Proteomes" id="UP000181951">
    <property type="component" value="Unassembled WGS sequence"/>
</dbReference>
<gene>
    <name evidence="1" type="ORF">SAMN05216267_101065</name>
</gene>
<protein>
    <submittedName>
        <fullName evidence="1">Uncharacterized protein</fullName>
    </submittedName>
</protein>
<dbReference type="EMBL" id="FODD01000010">
    <property type="protein sequence ID" value="SEN78946.1"/>
    <property type="molecule type" value="Genomic_DNA"/>
</dbReference>
<dbReference type="AlphaFoldDB" id="A0A1H8JF63"/>
<organism evidence="1 2">
    <name type="scientific">Actinacidiphila rubida</name>
    <dbReference type="NCBI Taxonomy" id="310780"/>
    <lineage>
        <taxon>Bacteria</taxon>
        <taxon>Bacillati</taxon>
        <taxon>Actinomycetota</taxon>
        <taxon>Actinomycetes</taxon>
        <taxon>Kitasatosporales</taxon>
        <taxon>Streptomycetaceae</taxon>
        <taxon>Actinacidiphila</taxon>
    </lineage>
</organism>
<evidence type="ECO:0000313" key="1">
    <source>
        <dbReference type="EMBL" id="SEN78946.1"/>
    </source>
</evidence>
<proteinExistence type="predicted"/>
<sequence>MNGGAVGAAEAAVSRIDELGARVHAGLRDGRLAAGDAVALACEALDWGHSGRAVREVVERDPAQVGAAEMAELARRVLAETGFDPGFARAPERLAVLRRALRIAARDLPTAGITGAPRLVLLEEFTPVSAGVELADGRLLTGGAGLPAAAGDGLAGALVAVAGLVQDDLLRRTWRVWPVCPGHGLGLHAREDRGSAVWGCAGGGGHAVALVGALGRR</sequence>
<reference evidence="1 2" key="1">
    <citation type="submission" date="2016-10" db="EMBL/GenBank/DDBJ databases">
        <authorList>
            <person name="de Groot N.N."/>
        </authorList>
    </citation>
    <scope>NUCLEOTIDE SEQUENCE [LARGE SCALE GENOMIC DNA]</scope>
    <source>
        <strain evidence="1 2">CGMCC 4.2026</strain>
    </source>
</reference>
<accession>A0A1H8JF63</accession>
<name>A0A1H8JF63_9ACTN</name>